<dbReference type="Proteomes" id="UP000199627">
    <property type="component" value="Unassembled WGS sequence"/>
</dbReference>
<evidence type="ECO:0000313" key="3">
    <source>
        <dbReference type="EMBL" id="SDR09836.1"/>
    </source>
</evidence>
<protein>
    <submittedName>
        <fullName evidence="3">Uncharacterized protein</fullName>
    </submittedName>
</protein>
<dbReference type="STRING" id="311333.SAMN05421664_3535"/>
<dbReference type="OrthoDB" id="1236988at2"/>
<keyword evidence="4" id="KW-1185">Reference proteome</keyword>
<gene>
    <name evidence="3" type="ORF">SAMN05421664_3535</name>
</gene>
<proteinExistence type="predicted"/>
<reference evidence="4" key="1">
    <citation type="submission" date="2016-10" db="EMBL/GenBank/DDBJ databases">
        <authorList>
            <person name="Varghese N."/>
            <person name="Submissions S."/>
        </authorList>
    </citation>
    <scope>NUCLEOTIDE SEQUENCE [LARGE SCALE GENOMIC DNA]</scope>
    <source>
        <strain evidence="4">DSM 17072</strain>
    </source>
</reference>
<organism evidence="3 4">
    <name type="scientific">Chryseobacterium soldanellicola</name>
    <dbReference type="NCBI Taxonomy" id="311333"/>
    <lineage>
        <taxon>Bacteria</taxon>
        <taxon>Pseudomonadati</taxon>
        <taxon>Bacteroidota</taxon>
        <taxon>Flavobacteriia</taxon>
        <taxon>Flavobacteriales</taxon>
        <taxon>Weeksellaceae</taxon>
        <taxon>Chryseobacterium group</taxon>
        <taxon>Chryseobacterium</taxon>
    </lineage>
</organism>
<dbReference type="RefSeq" id="WP_089757011.1">
    <property type="nucleotide sequence ID" value="NZ_FNKL01000004.1"/>
</dbReference>
<feature type="region of interest" description="Disordered" evidence="1">
    <location>
        <begin position="171"/>
        <end position="213"/>
    </location>
</feature>
<keyword evidence="2" id="KW-0732">Signal</keyword>
<sequence length="509" mass="56028">MNKKFILRLLLLVAISISLHSCRNELLNEQHTAVNPNASKFRMVKLKNIPNVENFIYQESGRKDMKVPLRSASISGKQDLTIGDIETSAIVEANYGTDVYYVFKVENMNTTDAVYNLEVKKTNGQVVKAEIIEYNPKDGTYLDFQHFTGSVTSYSLDGSVNSMVGFNDGVGDCPPIPGTPGGNGDSGGTIDPGDVPPPNGGWYNGGNGPKDEVPWGDNPKDCTDLILDSHGNTIGWYDHCLNETHLNPIAHKTSSTDETDNLSADCNGDGSGVIITNPTTPCEKTKVLIQKQEVKDKVNALYNQSMATGEKAFMVKTSDGLPDPLIDGEEHSVQLGNTDGYSGYYHNHTKKGINIFSCHDIYKLFEFIKKLPPDQSSDVAFGGMVDTETSCPGCTSTGGIEYFNFLVRFNGSRDAAAEIKDRNYPEDDLDDLEDKYQDFEQSIRDLPGYSSQNGNFFSFKGLEEVFFNALDKMNIDKNKIILQRIDKSGKVYSVTLDANGKPKETPCPQ</sequence>
<name>A0A1H1GAH5_9FLAO</name>
<dbReference type="AlphaFoldDB" id="A0A1H1GAH5"/>
<accession>A0A1H1GAH5</accession>
<dbReference type="EMBL" id="FNKL01000004">
    <property type="protein sequence ID" value="SDR09836.1"/>
    <property type="molecule type" value="Genomic_DNA"/>
</dbReference>
<evidence type="ECO:0000313" key="4">
    <source>
        <dbReference type="Proteomes" id="UP000199627"/>
    </source>
</evidence>
<evidence type="ECO:0000256" key="1">
    <source>
        <dbReference type="SAM" id="MobiDB-lite"/>
    </source>
</evidence>
<feature type="chain" id="PRO_5011507406" evidence="2">
    <location>
        <begin position="22"/>
        <end position="509"/>
    </location>
</feature>
<evidence type="ECO:0000256" key="2">
    <source>
        <dbReference type="SAM" id="SignalP"/>
    </source>
</evidence>
<feature type="signal peptide" evidence="2">
    <location>
        <begin position="1"/>
        <end position="21"/>
    </location>
</feature>